<dbReference type="InterPro" id="IPR012340">
    <property type="entry name" value="NA-bd_OB-fold"/>
</dbReference>
<feature type="compositionally biased region" description="Basic and acidic residues" evidence="1">
    <location>
        <begin position="195"/>
        <end position="204"/>
    </location>
</feature>
<dbReference type="Pfam" id="PF01336">
    <property type="entry name" value="tRNA_anti-codon"/>
    <property type="match status" value="1"/>
</dbReference>
<proteinExistence type="predicted"/>
<evidence type="ECO:0000256" key="1">
    <source>
        <dbReference type="SAM" id="MobiDB-lite"/>
    </source>
</evidence>
<dbReference type="SUPFAM" id="SSF50249">
    <property type="entry name" value="Nucleic acid-binding proteins"/>
    <property type="match status" value="1"/>
</dbReference>
<feature type="domain" description="OB" evidence="2">
    <location>
        <begin position="83"/>
        <end position="153"/>
    </location>
</feature>
<evidence type="ECO:0000259" key="2">
    <source>
        <dbReference type="Pfam" id="PF01336"/>
    </source>
</evidence>
<comment type="caution">
    <text evidence="3">The sequence shown here is derived from an EMBL/GenBank/DDBJ whole genome shotgun (WGS) entry which is preliminary data.</text>
</comment>
<organism evidence="3">
    <name type="scientific">marine sediment metagenome</name>
    <dbReference type="NCBI Taxonomy" id="412755"/>
    <lineage>
        <taxon>unclassified sequences</taxon>
        <taxon>metagenomes</taxon>
        <taxon>ecological metagenomes</taxon>
    </lineage>
</organism>
<dbReference type="PROSITE" id="PS51257">
    <property type="entry name" value="PROKAR_LIPOPROTEIN"/>
    <property type="match status" value="1"/>
</dbReference>
<dbReference type="GO" id="GO:0003676">
    <property type="term" value="F:nucleic acid binding"/>
    <property type="evidence" value="ECO:0007669"/>
    <property type="project" value="InterPro"/>
</dbReference>
<sequence>MKRIIILAGVLALGLVLLAGCRQRPEEVELEKKQDLIPLEEMVPLEEMAPPEEMTEAVPTTVPAAGVTSINSITQASVGRRATLKATITSVRVFSEAKGRNLKINDGTGSIDVVIWKDLYNQIPRRNALVKGTEVQVSGAIGSYRESLQIKPKSPGDIRILGAAPAVLPAVAPSTPVTQAPPEEKVVVPPPQETAKPELTKVDTDGDGIPDTYVLTQEKRPAARPAVTPTKKPEAVSADTIQVT</sequence>
<dbReference type="AlphaFoldDB" id="X1CA76"/>
<feature type="region of interest" description="Disordered" evidence="1">
    <location>
        <begin position="174"/>
        <end position="244"/>
    </location>
</feature>
<reference evidence="3" key="1">
    <citation type="journal article" date="2014" name="Front. Microbiol.">
        <title>High frequency of phylogenetically diverse reductive dehalogenase-homologous genes in deep subseafloor sedimentary metagenomes.</title>
        <authorList>
            <person name="Kawai M."/>
            <person name="Futagami T."/>
            <person name="Toyoda A."/>
            <person name="Takaki Y."/>
            <person name="Nishi S."/>
            <person name="Hori S."/>
            <person name="Arai W."/>
            <person name="Tsubouchi T."/>
            <person name="Morono Y."/>
            <person name="Uchiyama I."/>
            <person name="Ito T."/>
            <person name="Fujiyama A."/>
            <person name="Inagaki F."/>
            <person name="Takami H."/>
        </authorList>
    </citation>
    <scope>NUCLEOTIDE SEQUENCE</scope>
    <source>
        <strain evidence="3">Expedition CK06-06</strain>
    </source>
</reference>
<gene>
    <name evidence="3" type="ORF">S01H4_42188</name>
</gene>
<evidence type="ECO:0000313" key="3">
    <source>
        <dbReference type="EMBL" id="GAH04347.1"/>
    </source>
</evidence>
<accession>X1CA76</accession>
<dbReference type="EMBL" id="BART01023147">
    <property type="protein sequence ID" value="GAH04347.1"/>
    <property type="molecule type" value="Genomic_DNA"/>
</dbReference>
<protein>
    <recommendedName>
        <fullName evidence="2">OB domain-containing protein</fullName>
    </recommendedName>
</protein>
<name>X1CA76_9ZZZZ</name>
<dbReference type="InterPro" id="IPR004365">
    <property type="entry name" value="NA-bd_OB_tRNA"/>
</dbReference>
<feature type="non-terminal residue" evidence="3">
    <location>
        <position position="244"/>
    </location>
</feature>
<dbReference type="Gene3D" id="2.40.50.140">
    <property type="entry name" value="Nucleic acid-binding proteins"/>
    <property type="match status" value="1"/>
</dbReference>